<evidence type="ECO:0000256" key="1">
    <source>
        <dbReference type="SAM" id="MobiDB-lite"/>
    </source>
</evidence>
<dbReference type="Proteomes" id="UP001381693">
    <property type="component" value="Unassembled WGS sequence"/>
</dbReference>
<evidence type="ECO:0000313" key="3">
    <source>
        <dbReference type="Proteomes" id="UP001381693"/>
    </source>
</evidence>
<dbReference type="AlphaFoldDB" id="A0AAN8WZE6"/>
<keyword evidence="3" id="KW-1185">Reference proteome</keyword>
<comment type="caution">
    <text evidence="2">The sequence shown here is derived from an EMBL/GenBank/DDBJ whole genome shotgun (WGS) entry which is preliminary data.</text>
</comment>
<name>A0AAN8WZE6_HALRR</name>
<feature type="compositionally biased region" description="Basic and acidic residues" evidence="1">
    <location>
        <begin position="17"/>
        <end position="43"/>
    </location>
</feature>
<evidence type="ECO:0000313" key="2">
    <source>
        <dbReference type="EMBL" id="KAK7071548.1"/>
    </source>
</evidence>
<feature type="region of interest" description="Disordered" evidence="1">
    <location>
        <begin position="13"/>
        <end position="179"/>
    </location>
</feature>
<organism evidence="2 3">
    <name type="scientific">Halocaridina rubra</name>
    <name type="common">Hawaiian red shrimp</name>
    <dbReference type="NCBI Taxonomy" id="373956"/>
    <lineage>
        <taxon>Eukaryota</taxon>
        <taxon>Metazoa</taxon>
        <taxon>Ecdysozoa</taxon>
        <taxon>Arthropoda</taxon>
        <taxon>Crustacea</taxon>
        <taxon>Multicrustacea</taxon>
        <taxon>Malacostraca</taxon>
        <taxon>Eumalacostraca</taxon>
        <taxon>Eucarida</taxon>
        <taxon>Decapoda</taxon>
        <taxon>Pleocyemata</taxon>
        <taxon>Caridea</taxon>
        <taxon>Atyoidea</taxon>
        <taxon>Atyidae</taxon>
        <taxon>Halocaridina</taxon>
    </lineage>
</organism>
<accession>A0AAN8WZE6</accession>
<feature type="compositionally biased region" description="Polar residues" evidence="1">
    <location>
        <begin position="65"/>
        <end position="74"/>
    </location>
</feature>
<proteinExistence type="predicted"/>
<dbReference type="EMBL" id="JAXCGZ010014300">
    <property type="protein sequence ID" value="KAK7071548.1"/>
    <property type="molecule type" value="Genomic_DNA"/>
</dbReference>
<feature type="non-terminal residue" evidence="2">
    <location>
        <position position="179"/>
    </location>
</feature>
<reference evidence="2 3" key="1">
    <citation type="submission" date="2023-11" db="EMBL/GenBank/DDBJ databases">
        <title>Halocaridina rubra genome assembly.</title>
        <authorList>
            <person name="Smith C."/>
        </authorList>
    </citation>
    <scope>NUCLEOTIDE SEQUENCE [LARGE SCALE GENOMIC DNA]</scope>
    <source>
        <strain evidence="2">EP-1</strain>
        <tissue evidence="2">Whole</tissue>
    </source>
</reference>
<protein>
    <submittedName>
        <fullName evidence="2">Uncharacterized protein</fullName>
    </submittedName>
</protein>
<gene>
    <name evidence="2" type="ORF">SK128_011042</name>
</gene>
<feature type="compositionally biased region" description="Polar residues" evidence="1">
    <location>
        <begin position="82"/>
        <end position="115"/>
    </location>
</feature>
<sequence>MEAGGDWLYILHGPVSETRKEQTVDLKQGDSEMRNKVSFEKKSPMTSPAKPSMGRGRGIKVISPGNRNSQQNAQGRGKGTNRGPSNTVNRSPQKTGSKTASPQGNTGKTKQGENQENAEDFCEKTSPFSTASKPGLGRGRGTTVKNSEEKRMCGQRVKGRGKEDDQSLAKAVDSNTADA</sequence>